<dbReference type="EMBL" id="CP053085">
    <property type="protein sequence ID" value="QJR37229.1"/>
    <property type="molecule type" value="Genomic_DNA"/>
</dbReference>
<dbReference type="PANTHER" id="PTHR43162">
    <property type="match status" value="1"/>
</dbReference>
<gene>
    <name evidence="2" type="ORF">HKW67_17755</name>
</gene>
<evidence type="ECO:0000313" key="3">
    <source>
        <dbReference type="Proteomes" id="UP000500938"/>
    </source>
</evidence>
<feature type="domain" description="NAD(P)-binding" evidence="1">
    <location>
        <begin position="8"/>
        <end position="174"/>
    </location>
</feature>
<name>A0A6M4IU10_9BACT</name>
<dbReference type="RefSeq" id="WP_171226662.1">
    <property type="nucleotide sequence ID" value="NZ_CP053085.1"/>
</dbReference>
<reference evidence="2 3" key="1">
    <citation type="submission" date="2020-05" db="EMBL/GenBank/DDBJ databases">
        <title>Complete genome sequence of Gemmatimonas greenlandica TET16.</title>
        <authorList>
            <person name="Zeng Y."/>
        </authorList>
    </citation>
    <scope>NUCLEOTIDE SEQUENCE [LARGE SCALE GENOMIC DNA]</scope>
    <source>
        <strain evidence="2 3">TET16</strain>
    </source>
</reference>
<organism evidence="2 3">
    <name type="scientific">Gemmatimonas groenlandica</name>
    <dbReference type="NCBI Taxonomy" id="2732249"/>
    <lineage>
        <taxon>Bacteria</taxon>
        <taxon>Pseudomonadati</taxon>
        <taxon>Gemmatimonadota</taxon>
        <taxon>Gemmatimonadia</taxon>
        <taxon>Gemmatimonadales</taxon>
        <taxon>Gemmatimonadaceae</taxon>
        <taxon>Gemmatimonas</taxon>
    </lineage>
</organism>
<evidence type="ECO:0000259" key="1">
    <source>
        <dbReference type="Pfam" id="PF13460"/>
    </source>
</evidence>
<keyword evidence="3" id="KW-1185">Reference proteome</keyword>
<accession>A0A6M4IU10</accession>
<dbReference type="Proteomes" id="UP000500938">
    <property type="component" value="Chromosome"/>
</dbReference>
<dbReference type="Gene3D" id="3.90.25.10">
    <property type="entry name" value="UDP-galactose 4-epimerase, domain 1"/>
    <property type="match status" value="1"/>
</dbReference>
<dbReference type="InterPro" id="IPR051604">
    <property type="entry name" value="Ergot_Alk_Oxidoreductase"/>
</dbReference>
<evidence type="ECO:0000313" key="2">
    <source>
        <dbReference type="EMBL" id="QJR37229.1"/>
    </source>
</evidence>
<dbReference type="Pfam" id="PF13460">
    <property type="entry name" value="NAD_binding_10"/>
    <property type="match status" value="1"/>
</dbReference>
<protein>
    <submittedName>
        <fullName evidence="2">NAD(P)H-binding protein</fullName>
    </submittedName>
</protein>
<dbReference type="SUPFAM" id="SSF51735">
    <property type="entry name" value="NAD(P)-binding Rossmann-fold domains"/>
    <property type="match status" value="1"/>
</dbReference>
<dbReference type="PANTHER" id="PTHR43162:SF1">
    <property type="entry name" value="PRESTALK A DIFFERENTIATION PROTEIN A"/>
    <property type="match status" value="1"/>
</dbReference>
<dbReference type="KEGG" id="ggr:HKW67_17755"/>
<sequence>MKTILVLGANGSVGSELSRLLEQVGHTVRRATSRSSDAGAVHVNLLSGDGIANAMHGVDAAFLLSPTGHVNVDELLSPVVEQAREHGVQKLVLMTAIGVDSGLSVPMRTVEREVEASGIAWNVIRPNSFMQNLSSYWLHGIAHADAIMLPAGTAKGSFIDARDIASVAAALLQHNTFDNRAFDLTGGEALDYDTVAQLLSVESCRAIRYQEISRDDMRAGLIGAGLPEPYADFILLTLDYFKRGEAERVTDAVPLITGRSARTMTAYAKDYRDAFVRS</sequence>
<dbReference type="InterPro" id="IPR016040">
    <property type="entry name" value="NAD(P)-bd_dom"/>
</dbReference>
<proteinExistence type="predicted"/>
<dbReference type="Gene3D" id="3.40.50.720">
    <property type="entry name" value="NAD(P)-binding Rossmann-like Domain"/>
    <property type="match status" value="1"/>
</dbReference>
<dbReference type="AlphaFoldDB" id="A0A6M4IU10"/>
<dbReference type="InterPro" id="IPR036291">
    <property type="entry name" value="NAD(P)-bd_dom_sf"/>
</dbReference>